<dbReference type="SUPFAM" id="SSF53955">
    <property type="entry name" value="Lysozyme-like"/>
    <property type="match status" value="1"/>
</dbReference>
<dbReference type="Proteomes" id="UP000182063">
    <property type="component" value="Chromosome"/>
</dbReference>
<evidence type="ECO:0000313" key="2">
    <source>
        <dbReference type="EMBL" id="API58490.1"/>
    </source>
</evidence>
<accession>A0A1L3ZSA1</accession>
<name>A0A1L3ZSA1_9SPHN</name>
<reference evidence="3" key="1">
    <citation type="submission" date="2016-11" db="EMBL/GenBank/DDBJ databases">
        <title>Complete Genome Sequence of alachlor-degrading Sphingomonas sp. strain JJ-A5.</title>
        <authorList>
            <person name="Lee H."/>
            <person name="Ka J.-O."/>
        </authorList>
    </citation>
    <scope>NUCLEOTIDE SEQUENCE [LARGE SCALE GENOMIC DNA]</scope>
    <source>
        <strain evidence="3">JJ-A5</strain>
    </source>
</reference>
<evidence type="ECO:0000259" key="1">
    <source>
        <dbReference type="Pfam" id="PF09374"/>
    </source>
</evidence>
<dbReference type="AlphaFoldDB" id="A0A1L3ZSA1"/>
<dbReference type="Pfam" id="PF09374">
    <property type="entry name" value="PG_binding_3"/>
    <property type="match status" value="1"/>
</dbReference>
<feature type="domain" description="Peptidoglycan binding" evidence="1">
    <location>
        <begin position="8"/>
        <end position="76"/>
    </location>
</feature>
<proteinExistence type="predicted"/>
<protein>
    <recommendedName>
        <fullName evidence="1">Peptidoglycan binding domain-containing protein</fullName>
    </recommendedName>
</protein>
<dbReference type="InterPro" id="IPR023346">
    <property type="entry name" value="Lysozyme-like_dom_sf"/>
</dbReference>
<dbReference type="InterPro" id="IPR018537">
    <property type="entry name" value="Peptidoglycan-bd_3"/>
</dbReference>
<dbReference type="EMBL" id="CP018221">
    <property type="protein sequence ID" value="API58490.1"/>
    <property type="molecule type" value="Genomic_DNA"/>
</dbReference>
<dbReference type="Gene3D" id="1.20.141.10">
    <property type="entry name" value="Chitosanase, subunit A, domain 1"/>
    <property type="match status" value="1"/>
</dbReference>
<evidence type="ECO:0000313" key="3">
    <source>
        <dbReference type="Proteomes" id="UP000182063"/>
    </source>
</evidence>
<organism evidence="2 3">
    <name type="scientific">Tardibacter chloracetimidivorans</name>
    <dbReference type="NCBI Taxonomy" id="1921510"/>
    <lineage>
        <taxon>Bacteria</taxon>
        <taxon>Pseudomonadati</taxon>
        <taxon>Pseudomonadota</taxon>
        <taxon>Alphaproteobacteria</taxon>
        <taxon>Sphingomonadales</taxon>
        <taxon>Sphingomonadaceae</taxon>
        <taxon>Tardibacter</taxon>
    </lineage>
</organism>
<dbReference type="STRING" id="1921510.BSL82_03535"/>
<dbReference type="KEGG" id="sphj:BSL82_03535"/>
<sequence length="87" mass="9249">MNMGPKVASVFLQRSLNALNRQGRDYADLTVDGNVGPATCAALKAFITKRGDTGESVVLKALNCLQGARYIELVRTAEQYSTTVAAG</sequence>
<gene>
    <name evidence="2" type="ORF">BSL82_03535</name>
</gene>
<keyword evidence="3" id="KW-1185">Reference proteome</keyword>